<dbReference type="AlphaFoldDB" id="A0A1Y2DIC3"/>
<gene>
    <name evidence="2" type="ORF">LY90DRAFT_506143</name>
</gene>
<evidence type="ECO:0000256" key="1">
    <source>
        <dbReference type="SAM" id="Phobius"/>
    </source>
</evidence>
<keyword evidence="1" id="KW-0812">Transmembrane</keyword>
<keyword evidence="1" id="KW-0472">Membrane</keyword>
<evidence type="ECO:0000313" key="3">
    <source>
        <dbReference type="Proteomes" id="UP000193920"/>
    </source>
</evidence>
<comment type="caution">
    <text evidence="2">The sequence shown here is derived from an EMBL/GenBank/DDBJ whole genome shotgun (WGS) entry which is preliminary data.</text>
</comment>
<reference evidence="2 3" key="1">
    <citation type="submission" date="2016-08" db="EMBL/GenBank/DDBJ databases">
        <title>A Parts List for Fungal Cellulosomes Revealed by Comparative Genomics.</title>
        <authorList>
            <consortium name="DOE Joint Genome Institute"/>
            <person name="Haitjema C.H."/>
            <person name="Gilmore S.P."/>
            <person name="Henske J.K."/>
            <person name="Solomon K.V."/>
            <person name="De Groot R."/>
            <person name="Kuo A."/>
            <person name="Mondo S.J."/>
            <person name="Salamov A.A."/>
            <person name="Labutti K."/>
            <person name="Zhao Z."/>
            <person name="Chiniquy J."/>
            <person name="Barry K."/>
            <person name="Brewer H.M."/>
            <person name="Purvine S.O."/>
            <person name="Wright A.T."/>
            <person name="Boxma B."/>
            <person name="Van Alen T."/>
            <person name="Hackstein J.H."/>
            <person name="Baker S.E."/>
            <person name="Grigoriev I.V."/>
            <person name="O'Malley M.A."/>
        </authorList>
    </citation>
    <scope>NUCLEOTIDE SEQUENCE [LARGE SCALE GENOMIC DNA]</scope>
    <source>
        <strain evidence="2 3">G1</strain>
    </source>
</reference>
<evidence type="ECO:0000313" key="2">
    <source>
        <dbReference type="EMBL" id="ORY58989.1"/>
    </source>
</evidence>
<proteinExistence type="predicted"/>
<keyword evidence="3" id="KW-1185">Reference proteome</keyword>
<accession>A0A1Y2DIC3</accession>
<name>A0A1Y2DIC3_9FUNG</name>
<keyword evidence="1" id="KW-1133">Transmembrane helix</keyword>
<dbReference type="Proteomes" id="UP000193920">
    <property type="component" value="Unassembled WGS sequence"/>
</dbReference>
<protein>
    <submittedName>
        <fullName evidence="2">Uncharacterized protein</fullName>
    </submittedName>
</protein>
<sequence>MYNKLLIHLLYIITNIQFIYSYYLIYTYDNITDYDDSSSYIFTYDKNNVLKKNDILGIKDTFYYSYLCKNGFCTQVDIDYFKPFVEIPDEKGNLKRYIHESYNNNDLHKYPTRMGIRINNCTSTNRQTNGQINENCYTYIYISFRCNSDSQCLTNKCIDGYCIFNDKDPSEFCTDIYSNTLFFW</sequence>
<dbReference type="EMBL" id="MCOG01000065">
    <property type="protein sequence ID" value="ORY58989.1"/>
    <property type="molecule type" value="Genomic_DNA"/>
</dbReference>
<feature type="transmembrane region" description="Helical" evidence="1">
    <location>
        <begin position="6"/>
        <end position="25"/>
    </location>
</feature>
<organism evidence="2 3">
    <name type="scientific">Neocallimastix californiae</name>
    <dbReference type="NCBI Taxonomy" id="1754190"/>
    <lineage>
        <taxon>Eukaryota</taxon>
        <taxon>Fungi</taxon>
        <taxon>Fungi incertae sedis</taxon>
        <taxon>Chytridiomycota</taxon>
        <taxon>Chytridiomycota incertae sedis</taxon>
        <taxon>Neocallimastigomycetes</taxon>
        <taxon>Neocallimastigales</taxon>
        <taxon>Neocallimastigaceae</taxon>
        <taxon>Neocallimastix</taxon>
    </lineage>
</organism>